<dbReference type="InterPro" id="IPR009056">
    <property type="entry name" value="Cyt_c-like_dom"/>
</dbReference>
<dbReference type="GO" id="GO:0046872">
    <property type="term" value="F:metal ion binding"/>
    <property type="evidence" value="ECO:0007669"/>
    <property type="project" value="UniProtKB-KW"/>
</dbReference>
<gene>
    <name evidence="7" type="ORF">D1013_13885</name>
</gene>
<evidence type="ECO:0000259" key="6">
    <source>
        <dbReference type="PROSITE" id="PS51007"/>
    </source>
</evidence>
<evidence type="ECO:0000256" key="3">
    <source>
        <dbReference type="ARBA" id="ARBA00023004"/>
    </source>
</evidence>
<dbReference type="Proteomes" id="UP000276309">
    <property type="component" value="Chromosome"/>
</dbReference>
<protein>
    <recommendedName>
        <fullName evidence="6">Cytochrome c domain-containing protein</fullName>
    </recommendedName>
</protein>
<reference evidence="7 8" key="1">
    <citation type="submission" date="2018-08" db="EMBL/GenBank/DDBJ databases">
        <title>The reduced genetic potential of extracellular carbohydrate catabolism in Euzebyella marina RN62, a Flavobacteriia bacterium isolated from the hadal water.</title>
        <authorList>
            <person name="Xue C."/>
        </authorList>
    </citation>
    <scope>NUCLEOTIDE SEQUENCE [LARGE SCALE GENOMIC DNA]</scope>
    <source>
        <strain evidence="7 8">RN62</strain>
    </source>
</reference>
<keyword evidence="5" id="KW-1133">Transmembrane helix</keyword>
<dbReference type="Pfam" id="PF00034">
    <property type="entry name" value="Cytochrom_C"/>
    <property type="match status" value="1"/>
</dbReference>
<feature type="transmembrane region" description="Helical" evidence="5">
    <location>
        <begin position="6"/>
        <end position="27"/>
    </location>
</feature>
<dbReference type="PROSITE" id="PS51007">
    <property type="entry name" value="CYTC"/>
    <property type="match status" value="1"/>
</dbReference>
<dbReference type="KEGG" id="emar:D1013_13885"/>
<dbReference type="AlphaFoldDB" id="A0A3G2L802"/>
<keyword evidence="8" id="KW-1185">Reference proteome</keyword>
<keyword evidence="5" id="KW-0472">Membrane</keyword>
<proteinExistence type="predicted"/>
<dbReference type="OrthoDB" id="955119at2"/>
<dbReference type="InterPro" id="IPR036909">
    <property type="entry name" value="Cyt_c-like_dom_sf"/>
</dbReference>
<dbReference type="SUPFAM" id="SSF46626">
    <property type="entry name" value="Cytochrome c"/>
    <property type="match status" value="1"/>
</dbReference>
<evidence type="ECO:0000313" key="7">
    <source>
        <dbReference type="EMBL" id="AYN68392.1"/>
    </source>
</evidence>
<keyword evidence="1 4" id="KW-0349">Heme</keyword>
<evidence type="ECO:0000256" key="4">
    <source>
        <dbReference type="PROSITE-ProRule" id="PRU00433"/>
    </source>
</evidence>
<accession>A0A3G2L802</accession>
<dbReference type="RefSeq" id="WP_121849405.1">
    <property type="nucleotide sequence ID" value="NZ_CP032050.1"/>
</dbReference>
<dbReference type="Gene3D" id="1.10.760.10">
    <property type="entry name" value="Cytochrome c-like domain"/>
    <property type="match status" value="1"/>
</dbReference>
<name>A0A3G2L802_9FLAO</name>
<keyword evidence="5" id="KW-0812">Transmembrane</keyword>
<keyword evidence="2 4" id="KW-0479">Metal-binding</keyword>
<dbReference type="GO" id="GO:0020037">
    <property type="term" value="F:heme binding"/>
    <property type="evidence" value="ECO:0007669"/>
    <property type="project" value="InterPro"/>
</dbReference>
<dbReference type="EMBL" id="CP032050">
    <property type="protein sequence ID" value="AYN68392.1"/>
    <property type="molecule type" value="Genomic_DNA"/>
</dbReference>
<sequence length="144" mass="16478">MINRIMYLSLSFLTFVIVIAGLLFYLLNSEKEIKKVTVVDIVDDPLADYSEGRRLFNINCAACHRSGGISDPDLLVRLDSKMERTYFHLFITKQDSLIKNGDKYQTEIGSYADFSHLAIAHTFKNLDSVDTRNIYNYIIAAKSR</sequence>
<keyword evidence="3 4" id="KW-0408">Iron</keyword>
<evidence type="ECO:0000256" key="5">
    <source>
        <dbReference type="SAM" id="Phobius"/>
    </source>
</evidence>
<evidence type="ECO:0000256" key="2">
    <source>
        <dbReference type="ARBA" id="ARBA00022723"/>
    </source>
</evidence>
<evidence type="ECO:0000256" key="1">
    <source>
        <dbReference type="ARBA" id="ARBA00022617"/>
    </source>
</evidence>
<dbReference type="GO" id="GO:0009055">
    <property type="term" value="F:electron transfer activity"/>
    <property type="evidence" value="ECO:0007669"/>
    <property type="project" value="InterPro"/>
</dbReference>
<organism evidence="7 8">
    <name type="scientific">Euzebyella marina</name>
    <dbReference type="NCBI Taxonomy" id="1761453"/>
    <lineage>
        <taxon>Bacteria</taxon>
        <taxon>Pseudomonadati</taxon>
        <taxon>Bacteroidota</taxon>
        <taxon>Flavobacteriia</taxon>
        <taxon>Flavobacteriales</taxon>
        <taxon>Flavobacteriaceae</taxon>
        <taxon>Euzebyella</taxon>
    </lineage>
</organism>
<feature type="domain" description="Cytochrome c" evidence="6">
    <location>
        <begin position="47"/>
        <end position="142"/>
    </location>
</feature>
<evidence type="ECO:0000313" key="8">
    <source>
        <dbReference type="Proteomes" id="UP000276309"/>
    </source>
</evidence>